<organism evidence="1 2">
    <name type="scientific">Hypsibius exemplaris</name>
    <name type="common">Freshwater tardigrade</name>
    <dbReference type="NCBI Taxonomy" id="2072580"/>
    <lineage>
        <taxon>Eukaryota</taxon>
        <taxon>Metazoa</taxon>
        <taxon>Ecdysozoa</taxon>
        <taxon>Tardigrada</taxon>
        <taxon>Eutardigrada</taxon>
        <taxon>Parachela</taxon>
        <taxon>Hypsibioidea</taxon>
        <taxon>Hypsibiidae</taxon>
        <taxon>Hypsibius</taxon>
    </lineage>
</organism>
<evidence type="ECO:0000313" key="2">
    <source>
        <dbReference type="Proteomes" id="UP000192578"/>
    </source>
</evidence>
<evidence type="ECO:0000313" key="1">
    <source>
        <dbReference type="EMBL" id="OQV14242.1"/>
    </source>
</evidence>
<keyword evidence="2" id="KW-1185">Reference proteome</keyword>
<name>A0A1W0WGC9_HYPEX</name>
<dbReference type="EMBL" id="MTYJ01000108">
    <property type="protein sequence ID" value="OQV14242.1"/>
    <property type="molecule type" value="Genomic_DNA"/>
</dbReference>
<reference evidence="2" key="1">
    <citation type="submission" date="2017-01" db="EMBL/GenBank/DDBJ databases">
        <title>Comparative genomics of anhydrobiosis in the tardigrade Hypsibius dujardini.</title>
        <authorList>
            <person name="Yoshida Y."/>
            <person name="Koutsovoulos G."/>
            <person name="Laetsch D."/>
            <person name="Stevens L."/>
            <person name="Kumar S."/>
            <person name="Horikawa D."/>
            <person name="Ishino K."/>
            <person name="Komine S."/>
            <person name="Tomita M."/>
            <person name="Blaxter M."/>
            <person name="Arakawa K."/>
        </authorList>
    </citation>
    <scope>NUCLEOTIDE SEQUENCE [LARGE SCALE GENOMIC DNA]</scope>
    <source>
        <strain evidence="2">Z151</strain>
    </source>
</reference>
<dbReference type="AlphaFoldDB" id="A0A1W0WGC9"/>
<dbReference type="OrthoDB" id="10518746at2759"/>
<proteinExistence type="predicted"/>
<comment type="caution">
    <text evidence="1">The sequence shown here is derived from an EMBL/GenBank/DDBJ whole genome shotgun (WGS) entry which is preliminary data.</text>
</comment>
<gene>
    <name evidence="1" type="ORF">BV898_11596</name>
</gene>
<accession>A0A1W0WGC9</accession>
<protein>
    <submittedName>
        <fullName evidence="1">Uncharacterized protein</fullName>
    </submittedName>
</protein>
<sequence>MPSTQSDLQMASVRNPEFLPVVWKSLLEVADTTEGPHRRSVISEEQLQVEHNQRSRSVSLAGPEHPDLLKQLLHRKHSAYLDSTDFVYFKSTTEDVHPS</sequence>
<dbReference type="Proteomes" id="UP000192578">
    <property type="component" value="Unassembled WGS sequence"/>
</dbReference>